<sequence length="302" mass="34770">MSADFRRFPPKNMIFVNEIVCVYLTYRRISPINSISVNMSTYSQRRKQITKLVPEGSLVTRSWLQAHELTNHAIDNLLKSQQLETVKNGVYKREGSKIEWGDVVYFLQRQLSTDLTIGGISALELQKLAHYLPISEQRLVHLYGRDNLPVWVNGLATGTKFQKHSSRDLFGNSVEDEKASELIEFTKVLNWKNTNEGLRIATPERAILEVMNQVPGSISFEHADELMQGLNTLSPRTLQKLLELCTSVKVRRMFFYLAERQNHSWFTKLQTENINFGSGNRVIVKGGKLNKKYKITVPDFYE</sequence>
<name>A0A1H7KT30_OLID1</name>
<evidence type="ECO:0000259" key="1">
    <source>
        <dbReference type="Pfam" id="PF17194"/>
    </source>
</evidence>
<evidence type="ECO:0000313" key="2">
    <source>
        <dbReference type="EMBL" id="SEK89087.1"/>
    </source>
</evidence>
<keyword evidence="3" id="KW-1185">Reference proteome</keyword>
<dbReference type="STRING" id="407022.SAMN05661044_01433"/>
<dbReference type="Pfam" id="PF11459">
    <property type="entry name" value="AbiEi_3"/>
    <property type="match status" value="1"/>
</dbReference>
<dbReference type="EMBL" id="FOAF01000001">
    <property type="protein sequence ID" value="SEK89087.1"/>
    <property type="molecule type" value="Genomic_DNA"/>
</dbReference>
<gene>
    <name evidence="2" type="ORF">SAMN05661044_01433</name>
</gene>
<dbReference type="Pfam" id="PF17194">
    <property type="entry name" value="AbiEi_3_N"/>
    <property type="match status" value="1"/>
</dbReference>
<feature type="domain" description="Transcriptional regulator AbiEi antitoxin N-terminal" evidence="1">
    <location>
        <begin position="47"/>
        <end position="133"/>
    </location>
</feature>
<reference evidence="3" key="1">
    <citation type="submission" date="2016-10" db="EMBL/GenBank/DDBJ databases">
        <authorList>
            <person name="Varghese N."/>
            <person name="Submissions S."/>
        </authorList>
    </citation>
    <scope>NUCLEOTIDE SEQUENCE [LARGE SCALE GENOMIC DNA]</scope>
    <source>
        <strain evidence="3">DSM 18733</strain>
    </source>
</reference>
<protein>
    <submittedName>
        <fullName evidence="2">Transcriptional regulator, AbiEi antitoxin, Type IV TA system</fullName>
    </submittedName>
</protein>
<dbReference type="InterPro" id="IPR021561">
    <property type="entry name" value="AbiEi_3"/>
</dbReference>
<proteinExistence type="predicted"/>
<dbReference type="InterPro" id="IPR033455">
    <property type="entry name" value="AbiEi_3_N"/>
</dbReference>
<dbReference type="AlphaFoldDB" id="A0A1H7KT30"/>
<accession>A0A1H7KT30</accession>
<evidence type="ECO:0000313" key="3">
    <source>
        <dbReference type="Proteomes" id="UP000199421"/>
    </source>
</evidence>
<dbReference type="Proteomes" id="UP000199421">
    <property type="component" value="Unassembled WGS sequence"/>
</dbReference>
<dbReference type="OrthoDB" id="1550938at2"/>
<organism evidence="2 3">
    <name type="scientific">Olivibacter domesticus</name>
    <name type="common">Pseudosphingobacterium domesticum</name>
    <dbReference type="NCBI Taxonomy" id="407022"/>
    <lineage>
        <taxon>Bacteria</taxon>
        <taxon>Pseudomonadati</taxon>
        <taxon>Bacteroidota</taxon>
        <taxon>Sphingobacteriia</taxon>
        <taxon>Sphingobacteriales</taxon>
        <taxon>Sphingobacteriaceae</taxon>
        <taxon>Olivibacter</taxon>
    </lineage>
</organism>